<feature type="domain" description="NIF system FeS cluster assembly NifU C-terminal" evidence="2">
    <location>
        <begin position="1"/>
        <end position="34"/>
    </location>
</feature>
<comment type="caution">
    <text evidence="3">The sequence shown here is derived from an EMBL/GenBank/DDBJ whole genome shotgun (WGS) entry which is preliminary data.</text>
</comment>
<reference evidence="3 4" key="1">
    <citation type="submission" date="2022-12" db="EMBL/GenBank/DDBJ databases">
        <title>Chromosome-level genome of Tegillarca granosa.</title>
        <authorList>
            <person name="Kim J."/>
        </authorList>
    </citation>
    <scope>NUCLEOTIDE SEQUENCE [LARGE SCALE GENOMIC DNA]</scope>
    <source>
        <strain evidence="3">Teg-2019</strain>
        <tissue evidence="3">Adductor muscle</tissue>
    </source>
</reference>
<dbReference type="EMBL" id="JARBDR010000214">
    <property type="protein sequence ID" value="KAJ8319310.1"/>
    <property type="molecule type" value="Genomic_DNA"/>
</dbReference>
<accession>A0ABQ9FPW8</accession>
<dbReference type="SUPFAM" id="SSF117916">
    <property type="entry name" value="Fe-S cluster assembly (FSCA) domain-like"/>
    <property type="match status" value="1"/>
</dbReference>
<evidence type="ECO:0000313" key="3">
    <source>
        <dbReference type="EMBL" id="KAJ8319310.1"/>
    </source>
</evidence>
<dbReference type="Pfam" id="PF01106">
    <property type="entry name" value="NifU"/>
    <property type="match status" value="1"/>
</dbReference>
<dbReference type="InterPro" id="IPR001075">
    <property type="entry name" value="NIF_FeS_clus_asmbl_NifU_C"/>
</dbReference>
<dbReference type="PANTHER" id="PTHR11178:SF1">
    <property type="entry name" value="NFU1 IRON-SULFUR CLUSTER SCAFFOLD HOMOLOG, MITOCHONDRIAL"/>
    <property type="match status" value="1"/>
</dbReference>
<dbReference type="PANTHER" id="PTHR11178">
    <property type="entry name" value="IRON-SULFUR CLUSTER SCAFFOLD PROTEIN NFU-RELATED"/>
    <property type="match status" value="1"/>
</dbReference>
<comment type="similarity">
    <text evidence="1">Belongs to the NifU family.</text>
</comment>
<proteinExistence type="inferred from homology"/>
<evidence type="ECO:0000259" key="2">
    <source>
        <dbReference type="Pfam" id="PF01106"/>
    </source>
</evidence>
<dbReference type="Proteomes" id="UP001217089">
    <property type="component" value="Unassembled WGS sequence"/>
</dbReference>
<gene>
    <name evidence="3" type="ORF">KUTeg_004401</name>
</gene>
<protein>
    <recommendedName>
        <fullName evidence="2">NIF system FeS cluster assembly NifU C-terminal domain-containing protein</fullName>
    </recommendedName>
</protein>
<keyword evidence="4" id="KW-1185">Reference proteome</keyword>
<organism evidence="3 4">
    <name type="scientific">Tegillarca granosa</name>
    <name type="common">Malaysian cockle</name>
    <name type="synonym">Anadara granosa</name>
    <dbReference type="NCBI Taxonomy" id="220873"/>
    <lineage>
        <taxon>Eukaryota</taxon>
        <taxon>Metazoa</taxon>
        <taxon>Spiralia</taxon>
        <taxon>Lophotrochozoa</taxon>
        <taxon>Mollusca</taxon>
        <taxon>Bivalvia</taxon>
        <taxon>Autobranchia</taxon>
        <taxon>Pteriomorphia</taxon>
        <taxon>Arcoida</taxon>
        <taxon>Arcoidea</taxon>
        <taxon>Arcidae</taxon>
        <taxon>Tegillarca</taxon>
    </lineage>
</organism>
<sequence>MQGSCVSCPSSVVTLKNGVQNMLQFYVPDVLGVEQVEDEVDDVSNSEFNKLEEKLEEKDT</sequence>
<evidence type="ECO:0000313" key="4">
    <source>
        <dbReference type="Proteomes" id="UP001217089"/>
    </source>
</evidence>
<evidence type="ECO:0000256" key="1">
    <source>
        <dbReference type="ARBA" id="ARBA00006420"/>
    </source>
</evidence>
<dbReference type="InterPro" id="IPR034904">
    <property type="entry name" value="FSCA_dom_sf"/>
</dbReference>
<dbReference type="Gene3D" id="3.30.300.130">
    <property type="entry name" value="Fe-S cluster assembly (FSCA)"/>
    <property type="match status" value="1"/>
</dbReference>
<name>A0ABQ9FPW8_TEGGR</name>